<proteinExistence type="predicted"/>
<dbReference type="EMBL" id="LAZR01015080">
    <property type="protein sequence ID" value="KKM14734.1"/>
    <property type="molecule type" value="Genomic_DNA"/>
</dbReference>
<dbReference type="Gene3D" id="2.30.30.290">
    <property type="entry name" value="YopX-like domains"/>
    <property type="match status" value="1"/>
</dbReference>
<dbReference type="Pfam" id="PF09643">
    <property type="entry name" value="YopX"/>
    <property type="match status" value="1"/>
</dbReference>
<gene>
    <name evidence="2" type="ORF">LCGC14_1703140</name>
</gene>
<accession>A0A0F9I4Y2</accession>
<name>A0A0F9I4Y2_9ZZZZ</name>
<sequence length="149" mass="17273">MRDMKFRAWDKVAKKMYDSNSIAVAPNNGRFSEWCISGDGITIRVDSKRFILMQYTGFKDSVNKKEIYSDDLIKRSWNFKTLHGTQRKGSEIGRVSFDEQTGQWEFFRDLKGLDIAKTEPLWEVLGGHDNYTSEIIGNVHDNPELLEES</sequence>
<dbReference type="InterPro" id="IPR023385">
    <property type="entry name" value="YopX-like_C"/>
</dbReference>
<protein>
    <recommendedName>
        <fullName evidence="1">YopX protein domain-containing protein</fullName>
    </recommendedName>
</protein>
<evidence type="ECO:0000313" key="2">
    <source>
        <dbReference type="EMBL" id="KKM14734.1"/>
    </source>
</evidence>
<dbReference type="InterPro" id="IPR019096">
    <property type="entry name" value="YopX_protein"/>
</dbReference>
<dbReference type="AlphaFoldDB" id="A0A0F9I4Y2"/>
<comment type="caution">
    <text evidence="2">The sequence shown here is derived from an EMBL/GenBank/DDBJ whole genome shotgun (WGS) entry which is preliminary data.</text>
</comment>
<organism evidence="2">
    <name type="scientific">marine sediment metagenome</name>
    <dbReference type="NCBI Taxonomy" id="412755"/>
    <lineage>
        <taxon>unclassified sequences</taxon>
        <taxon>metagenomes</taxon>
        <taxon>ecological metagenomes</taxon>
    </lineage>
</organism>
<evidence type="ECO:0000259" key="1">
    <source>
        <dbReference type="Pfam" id="PF09643"/>
    </source>
</evidence>
<reference evidence="2" key="1">
    <citation type="journal article" date="2015" name="Nature">
        <title>Complex archaea that bridge the gap between prokaryotes and eukaryotes.</title>
        <authorList>
            <person name="Spang A."/>
            <person name="Saw J.H."/>
            <person name="Jorgensen S.L."/>
            <person name="Zaremba-Niedzwiedzka K."/>
            <person name="Martijn J."/>
            <person name="Lind A.E."/>
            <person name="van Eijk R."/>
            <person name="Schleper C."/>
            <person name="Guy L."/>
            <person name="Ettema T.J."/>
        </authorList>
    </citation>
    <scope>NUCLEOTIDE SEQUENCE</scope>
</reference>
<feature type="domain" description="YopX protein" evidence="1">
    <location>
        <begin position="5"/>
        <end position="147"/>
    </location>
</feature>
<dbReference type="SUPFAM" id="SSF159006">
    <property type="entry name" value="YopX-like"/>
    <property type="match status" value="1"/>
</dbReference>